<reference evidence="3" key="1">
    <citation type="submission" date="2009-01" db="EMBL/GenBank/DDBJ databases">
        <title>Complete sequence of Anaeromyxobacter dehalogenans 2CP-1.</title>
        <authorList>
            <consortium name="US DOE Joint Genome Institute"/>
            <person name="Lucas S."/>
            <person name="Copeland A."/>
            <person name="Lapidus A."/>
            <person name="Glavina del Rio T."/>
            <person name="Dalin E."/>
            <person name="Tice H."/>
            <person name="Bruce D."/>
            <person name="Goodwin L."/>
            <person name="Pitluck S."/>
            <person name="Saunders E."/>
            <person name="Brettin T."/>
            <person name="Detter J.C."/>
            <person name="Han C."/>
            <person name="Larimer F."/>
            <person name="Land M."/>
            <person name="Hauser L."/>
            <person name="Kyrpides N."/>
            <person name="Ovchinnikova G."/>
            <person name="Beliaev A.S."/>
            <person name="Richardson P."/>
        </authorList>
    </citation>
    <scope>NUCLEOTIDE SEQUENCE</scope>
    <source>
        <strain evidence="3">2CP-1</strain>
    </source>
</reference>
<proteinExistence type="predicted"/>
<feature type="transmembrane region" description="Helical" evidence="2">
    <location>
        <begin position="75"/>
        <end position="92"/>
    </location>
</feature>
<dbReference type="Proteomes" id="UP000007089">
    <property type="component" value="Chromosome"/>
</dbReference>
<evidence type="ECO:0000313" key="3">
    <source>
        <dbReference type="EMBL" id="ACL66835.1"/>
    </source>
</evidence>
<evidence type="ECO:0000313" key="4">
    <source>
        <dbReference type="Proteomes" id="UP000007089"/>
    </source>
</evidence>
<organism evidence="3 4">
    <name type="scientific">Anaeromyxobacter dehalogenans (strain ATCC BAA-258 / DSM 21875 / 2CP-1)</name>
    <dbReference type="NCBI Taxonomy" id="455488"/>
    <lineage>
        <taxon>Bacteria</taxon>
        <taxon>Pseudomonadati</taxon>
        <taxon>Myxococcota</taxon>
        <taxon>Myxococcia</taxon>
        <taxon>Myxococcales</taxon>
        <taxon>Cystobacterineae</taxon>
        <taxon>Anaeromyxobacteraceae</taxon>
        <taxon>Anaeromyxobacter</taxon>
    </lineage>
</organism>
<keyword evidence="2" id="KW-0472">Membrane</keyword>
<feature type="transmembrane region" description="Helical" evidence="2">
    <location>
        <begin position="199"/>
        <end position="220"/>
    </location>
</feature>
<feature type="transmembrane region" description="Helical" evidence="2">
    <location>
        <begin position="46"/>
        <end position="63"/>
    </location>
</feature>
<dbReference type="AlphaFoldDB" id="B8J5H3"/>
<dbReference type="EMBL" id="CP001359">
    <property type="protein sequence ID" value="ACL66835.1"/>
    <property type="molecule type" value="Genomic_DNA"/>
</dbReference>
<keyword evidence="4" id="KW-1185">Reference proteome</keyword>
<accession>B8J5H3</accession>
<feature type="transmembrane region" description="Helical" evidence="2">
    <location>
        <begin position="134"/>
        <end position="155"/>
    </location>
</feature>
<dbReference type="RefSeq" id="WP_015934629.1">
    <property type="nucleotide sequence ID" value="NC_011891.1"/>
</dbReference>
<feature type="transmembrane region" description="Helical" evidence="2">
    <location>
        <begin position="175"/>
        <end position="193"/>
    </location>
</feature>
<evidence type="ECO:0000256" key="2">
    <source>
        <dbReference type="SAM" id="Phobius"/>
    </source>
</evidence>
<protein>
    <submittedName>
        <fullName evidence="3">Uncharacterized protein</fullName>
    </submittedName>
</protein>
<sequence>MDTDKRHPMELAVYAFVAVGLLVGLAAAIVDVHWFEQVYAVEDGPIEWATAIALLVGAGVAAVTARRPGAGKPGLHRLTWIGLTLLCFFAAGEEISWGQRLLGIQSPEFFQSHNAQHETNLHNLVVGSVKVNKLVFSQLFTVAAALFLLVLPWAYRRRAAFARLVDAWAVPVPRVRQVIAVVATFAFIALVPSRERDELLEFGATWLFAMILLFPLNAAAIRGPAARPGEAAAPAGEPGARASADRR</sequence>
<dbReference type="KEGG" id="acp:A2cp1_3505"/>
<feature type="region of interest" description="Disordered" evidence="1">
    <location>
        <begin position="228"/>
        <end position="247"/>
    </location>
</feature>
<dbReference type="HOGENOM" id="CLU_1266114_0_0_7"/>
<evidence type="ECO:0000256" key="1">
    <source>
        <dbReference type="SAM" id="MobiDB-lite"/>
    </source>
</evidence>
<feature type="transmembrane region" description="Helical" evidence="2">
    <location>
        <begin position="12"/>
        <end position="34"/>
    </location>
</feature>
<name>B8J5H3_ANAD2</name>
<keyword evidence="2" id="KW-1133">Transmembrane helix</keyword>
<gene>
    <name evidence="3" type="ordered locus">A2cp1_3505</name>
</gene>
<keyword evidence="2" id="KW-0812">Transmembrane</keyword>